<name>A0ABT4JDY7_9BACT</name>
<dbReference type="NCBIfam" id="TIGR02757">
    <property type="entry name" value="TIGR02757 family protein"/>
    <property type="match status" value="1"/>
</dbReference>
<dbReference type="Pfam" id="PF09674">
    <property type="entry name" value="DUF2400"/>
    <property type="match status" value="1"/>
</dbReference>
<accession>A0ABT4JDY7</accession>
<gene>
    <name evidence="1" type="ORF">G9H61_03530</name>
</gene>
<sequence>MQQELAELLNNKVAFFNHPRFIEHDPISIPHLFSRKQDIEIMGFWVAMLAWGQRKTILQKGKELIDLMDGAPYDFVMNHQAKDLQRFESFKHRTFNSTDTLYFLSFFQRHYQQHSSLEMAFTQGEFNSENESIEQALNGFYSYFFDSEWAPQRTKKHVSAPIKNSACKRLCMFLRWMVRKDTAGVDFGIWSKISPKQLICPLDVHSQRTAEKLGLVKAGPTTWKKALELTHILKQIDATDPVKYDFALYGMGIEDKTQWK</sequence>
<comment type="caution">
    <text evidence="1">The sequence shown here is derived from an EMBL/GenBank/DDBJ whole genome shotgun (WGS) entry which is preliminary data.</text>
</comment>
<organism evidence="1 2">
    <name type="scientific">Aquirufa ecclesiirivi</name>
    <dbReference type="NCBI Taxonomy" id="2715124"/>
    <lineage>
        <taxon>Bacteria</taxon>
        <taxon>Pseudomonadati</taxon>
        <taxon>Bacteroidota</taxon>
        <taxon>Cytophagia</taxon>
        <taxon>Cytophagales</taxon>
        <taxon>Flectobacillaceae</taxon>
        <taxon>Aquirufa</taxon>
    </lineage>
</organism>
<protein>
    <submittedName>
        <fullName evidence="1">TIGR02757 family protein</fullName>
    </submittedName>
</protein>
<dbReference type="RefSeq" id="WP_269009514.1">
    <property type="nucleotide sequence ID" value="NZ_JAANOH010000001.1"/>
</dbReference>
<proteinExistence type="predicted"/>
<dbReference type="EMBL" id="JAANOH010000001">
    <property type="protein sequence ID" value="MCZ2474500.1"/>
    <property type="molecule type" value="Genomic_DNA"/>
</dbReference>
<dbReference type="InterPro" id="IPR014127">
    <property type="entry name" value="CHP02757"/>
</dbReference>
<keyword evidence="2" id="KW-1185">Reference proteome</keyword>
<dbReference type="Proteomes" id="UP001321186">
    <property type="component" value="Unassembled WGS sequence"/>
</dbReference>
<evidence type="ECO:0000313" key="1">
    <source>
        <dbReference type="EMBL" id="MCZ2474500.1"/>
    </source>
</evidence>
<evidence type="ECO:0000313" key="2">
    <source>
        <dbReference type="Proteomes" id="UP001321186"/>
    </source>
</evidence>
<reference evidence="1 2" key="1">
    <citation type="submission" date="2020-03" db="EMBL/GenBank/DDBJ databases">
        <authorList>
            <person name="Pitt A."/>
            <person name="Hahn M.W."/>
        </authorList>
    </citation>
    <scope>NUCLEOTIDE SEQUENCE [LARGE SCALE GENOMIC DNA]</scope>
    <source>
        <strain evidence="1 2">5A-MARBSE</strain>
    </source>
</reference>